<gene>
    <name evidence="1" type="ORF">METZ01_LOCUS137914</name>
</gene>
<reference evidence="1" key="1">
    <citation type="submission" date="2018-05" db="EMBL/GenBank/DDBJ databases">
        <authorList>
            <person name="Lanie J.A."/>
            <person name="Ng W.-L."/>
            <person name="Kazmierczak K.M."/>
            <person name="Andrzejewski T.M."/>
            <person name="Davidsen T.M."/>
            <person name="Wayne K.J."/>
            <person name="Tettelin H."/>
            <person name="Glass J.I."/>
            <person name="Rusch D."/>
            <person name="Podicherti R."/>
            <person name="Tsui H.-C.T."/>
            <person name="Winkler M.E."/>
        </authorList>
    </citation>
    <scope>NUCLEOTIDE SEQUENCE</scope>
</reference>
<dbReference type="InterPro" id="IPR010451">
    <property type="entry name" value="Acetoacetate_decarboxylase"/>
</dbReference>
<evidence type="ECO:0000313" key="1">
    <source>
        <dbReference type="EMBL" id="SVA85060.1"/>
    </source>
</evidence>
<dbReference type="InterPro" id="IPR023375">
    <property type="entry name" value="ADC_dom_sf"/>
</dbReference>
<accession>A0A381Z736</accession>
<dbReference type="SUPFAM" id="SSF160104">
    <property type="entry name" value="Acetoacetate decarboxylase-like"/>
    <property type="match status" value="1"/>
</dbReference>
<dbReference type="EMBL" id="UINC01020207">
    <property type="protein sequence ID" value="SVA85060.1"/>
    <property type="molecule type" value="Genomic_DNA"/>
</dbReference>
<name>A0A381Z736_9ZZZZ</name>
<dbReference type="GO" id="GO:0016829">
    <property type="term" value="F:lyase activity"/>
    <property type="evidence" value="ECO:0007669"/>
    <property type="project" value="InterPro"/>
</dbReference>
<dbReference type="Pfam" id="PF06314">
    <property type="entry name" value="ADC"/>
    <property type="match status" value="1"/>
</dbReference>
<dbReference type="AlphaFoldDB" id="A0A381Z736"/>
<organism evidence="1">
    <name type="scientific">marine metagenome</name>
    <dbReference type="NCBI Taxonomy" id="408172"/>
    <lineage>
        <taxon>unclassified sequences</taxon>
        <taxon>metagenomes</taxon>
        <taxon>ecological metagenomes</taxon>
    </lineage>
</organism>
<dbReference type="Gene3D" id="2.40.400.10">
    <property type="entry name" value="Acetoacetate decarboxylase-like"/>
    <property type="match status" value="1"/>
</dbReference>
<sequence>MVEKSKPQLVMPVWSSPLGQGPHPMERAEMLIIECTADANELARITPSFCKPGEHNRVRVFFTNNVQPPNSLNFREVGLIQEVRYGNETVQTMPYLWVSDDMAMLGGRELFGMPKLLMDDIPVEIHANQLFGRLAR</sequence>
<protein>
    <submittedName>
        <fullName evidence="1">Uncharacterized protein</fullName>
    </submittedName>
</protein>
<proteinExistence type="predicted"/>
<feature type="non-terminal residue" evidence="1">
    <location>
        <position position="136"/>
    </location>
</feature>